<keyword evidence="3" id="KW-1185">Reference proteome</keyword>
<accession>A0A0W0RSY3</accession>
<evidence type="ECO:0000256" key="1">
    <source>
        <dbReference type="SAM" id="Phobius"/>
    </source>
</evidence>
<evidence type="ECO:0000313" key="2">
    <source>
        <dbReference type="EMBL" id="KTC74141.1"/>
    </source>
</evidence>
<sequence>MEFTKINPLAIAISISLLSAIASFFMGVAAFVLYTGKPIAAMVGSIYLSYNPSMANAGLGAAMVLMNTFIGSYIAAWIYNFLLDYIR</sequence>
<name>A0A0W0RSY3_LEGBO</name>
<keyword evidence="1" id="KW-1133">Transmembrane helix</keyword>
<dbReference type="OrthoDB" id="5643799at2"/>
<comment type="caution">
    <text evidence="2">The sequence shown here is derived from an EMBL/GenBank/DDBJ whole genome shotgun (WGS) entry which is preliminary data.</text>
</comment>
<dbReference type="AlphaFoldDB" id="A0A0W0RSY3"/>
<keyword evidence="1" id="KW-0812">Transmembrane</keyword>
<feature type="transmembrane region" description="Helical" evidence="1">
    <location>
        <begin position="54"/>
        <end position="82"/>
    </location>
</feature>
<protein>
    <submittedName>
        <fullName evidence="2">Uncharacterized protein</fullName>
    </submittedName>
</protein>
<proteinExistence type="predicted"/>
<dbReference type="EMBL" id="LNXU01000017">
    <property type="protein sequence ID" value="KTC74141.1"/>
    <property type="molecule type" value="Genomic_DNA"/>
</dbReference>
<evidence type="ECO:0000313" key="3">
    <source>
        <dbReference type="Proteomes" id="UP000054695"/>
    </source>
</evidence>
<feature type="transmembrane region" description="Helical" evidence="1">
    <location>
        <begin position="9"/>
        <end position="34"/>
    </location>
</feature>
<dbReference type="Proteomes" id="UP000054695">
    <property type="component" value="Unassembled WGS sequence"/>
</dbReference>
<dbReference type="PATRIC" id="fig|447.4.peg.1687"/>
<gene>
    <name evidence="2" type="ORF">Lboz_1581</name>
</gene>
<reference evidence="2 3" key="1">
    <citation type="submission" date="2015-11" db="EMBL/GenBank/DDBJ databases">
        <title>Genomic analysis of 38 Legionella species identifies large and diverse effector repertoires.</title>
        <authorList>
            <person name="Burstein D."/>
            <person name="Amaro F."/>
            <person name="Zusman T."/>
            <person name="Lifshitz Z."/>
            <person name="Cohen O."/>
            <person name="Gilbert J.A."/>
            <person name="Pupko T."/>
            <person name="Shuman H.A."/>
            <person name="Segal G."/>
        </authorList>
    </citation>
    <scope>NUCLEOTIDE SEQUENCE [LARGE SCALE GENOMIC DNA]</scope>
    <source>
        <strain evidence="2 3">WIGA</strain>
    </source>
</reference>
<keyword evidence="1" id="KW-0472">Membrane</keyword>
<dbReference type="RefSeq" id="WP_058459228.1">
    <property type="nucleotide sequence ID" value="NZ_CAAAIY010000001.1"/>
</dbReference>
<organism evidence="2 3">
    <name type="scientific">Legionella bozemanae</name>
    <name type="common">Fluoribacter bozemanae</name>
    <dbReference type="NCBI Taxonomy" id="447"/>
    <lineage>
        <taxon>Bacteria</taxon>
        <taxon>Pseudomonadati</taxon>
        <taxon>Pseudomonadota</taxon>
        <taxon>Gammaproteobacteria</taxon>
        <taxon>Legionellales</taxon>
        <taxon>Legionellaceae</taxon>
        <taxon>Legionella</taxon>
    </lineage>
</organism>